<comment type="caution">
    <text evidence="1">The sequence shown here is derived from an EMBL/GenBank/DDBJ whole genome shotgun (WGS) entry which is preliminary data.</text>
</comment>
<gene>
    <name evidence="1" type="ORF">DW191_13700</name>
</gene>
<evidence type="ECO:0000313" key="2">
    <source>
        <dbReference type="Proteomes" id="UP000283732"/>
    </source>
</evidence>
<protein>
    <recommendedName>
        <fullName evidence="3">DUF4145 domain-containing protein</fullName>
    </recommendedName>
</protein>
<name>A0A414XQP1_9BACT</name>
<proteinExistence type="predicted"/>
<sequence>MKYMNLESFVSRVKDFDNLSPADKIPYLAYYVINEMKKEYFTGTDIVKCFSELQIAPYSNVSAYLINKSKGVSRFFLKGKKGYLLERSLNNTIKENIGDTVATMPTNDLFPLVLLENTRGYIEICGKQAMQCYDYGFYDASLVLLRKLIETLIIELFEKHKEQDKIKDPKTQNFYFLSDLISCLLAETRSWSISRNAQKALPEIKKYGDLSAHNRRFNARKPDLDKLKSDIRIVIEELVHLTF</sequence>
<evidence type="ECO:0000313" key="1">
    <source>
        <dbReference type="EMBL" id="RHH76207.1"/>
    </source>
</evidence>
<accession>A0A414XQP1</accession>
<dbReference type="Proteomes" id="UP000283732">
    <property type="component" value="Unassembled WGS sequence"/>
</dbReference>
<dbReference type="AlphaFoldDB" id="A0A414XQP1"/>
<dbReference type="RefSeq" id="WP_220446325.1">
    <property type="nucleotide sequence ID" value="NZ_QRKC01000006.1"/>
</dbReference>
<evidence type="ECO:0008006" key="3">
    <source>
        <dbReference type="Google" id="ProtNLM"/>
    </source>
</evidence>
<dbReference type="EMBL" id="QRKC01000006">
    <property type="protein sequence ID" value="RHH76207.1"/>
    <property type="molecule type" value="Genomic_DNA"/>
</dbReference>
<reference evidence="1 2" key="1">
    <citation type="submission" date="2018-08" db="EMBL/GenBank/DDBJ databases">
        <title>A genome reference for cultivated species of the human gut microbiota.</title>
        <authorList>
            <person name="Zou Y."/>
            <person name="Xue W."/>
            <person name="Luo G."/>
        </authorList>
    </citation>
    <scope>NUCLEOTIDE SEQUENCE [LARGE SCALE GENOMIC DNA]</scope>
    <source>
        <strain evidence="1 2">AM16-50</strain>
    </source>
</reference>
<organism evidence="1 2">
    <name type="scientific">Parabacteroides merdae</name>
    <dbReference type="NCBI Taxonomy" id="46503"/>
    <lineage>
        <taxon>Bacteria</taxon>
        <taxon>Pseudomonadati</taxon>
        <taxon>Bacteroidota</taxon>
        <taxon>Bacteroidia</taxon>
        <taxon>Bacteroidales</taxon>
        <taxon>Tannerellaceae</taxon>
        <taxon>Parabacteroides</taxon>
    </lineage>
</organism>